<dbReference type="Gene3D" id="2.40.30.10">
    <property type="entry name" value="Translation factors"/>
    <property type="match status" value="1"/>
</dbReference>
<dbReference type="Pfam" id="PF01794">
    <property type="entry name" value="Ferric_reduct"/>
    <property type="match status" value="1"/>
</dbReference>
<evidence type="ECO:0000256" key="4">
    <source>
        <dbReference type="ARBA" id="ARBA00022692"/>
    </source>
</evidence>
<comment type="subcellular location">
    <subcellularLocation>
        <location evidence="2">Membrane</location>
        <topology evidence="2">Multi-pass membrane protein</topology>
    </subcellularLocation>
</comment>
<dbReference type="SUPFAM" id="SSF52343">
    <property type="entry name" value="Ferredoxin reductase-like, C-terminal NADP-linked domain"/>
    <property type="match status" value="1"/>
</dbReference>
<dbReference type="InterPro" id="IPR039261">
    <property type="entry name" value="FNR_nucleotide-bd"/>
</dbReference>
<dbReference type="PANTHER" id="PTHR47354:SF8">
    <property type="entry name" value="1,2-PHENYLACETYL-COA EPOXIDASE, SUBUNIT E"/>
    <property type="match status" value="1"/>
</dbReference>
<dbReference type="GO" id="GO:0016020">
    <property type="term" value="C:membrane"/>
    <property type="evidence" value="ECO:0007669"/>
    <property type="project" value="UniProtKB-SubCell"/>
</dbReference>
<dbReference type="EMBL" id="LCCU01000011">
    <property type="protein sequence ID" value="KKS37834.1"/>
    <property type="molecule type" value="Genomic_DNA"/>
</dbReference>
<comment type="cofactor">
    <cofactor evidence="1">
        <name>FAD</name>
        <dbReference type="ChEBI" id="CHEBI:57692"/>
    </cofactor>
</comment>
<sequence length="433" mass="49019">MKSRKKGKFIIYVSLAVTFLLWLLSKNLPTEITAQPLVAICQITALLGTILFVWSMLLSTRLDFLENLFGGLDKIYKIHRKVSEIGFVLIILHPLTLALSSPEIGATYFFPVHTKAGVNLGVYSFWVFVTIILITLLVRNLKIPYHIWKQTHKFLNLAMALALVHVVTIQSDTSSFEPLGIWMKVLTGLGVASGLYMTFFYNKAGPRYEYEIVEIKRYGDIHDVFLKPIKHKLPYKLAQYVYVSFISEGISKETHPYCIMSLPQEDILRFSIKELGDYTKKLGKLKVGDKAIVHGPYGHLSEKFVETDKDSVFIAGGIGIAPFVSMFKQASINNSRAKVTLFYCTKYKKEASFEDELIQIAAANDNLKYYNQCSREINGGHLSIEQITSCAPNTQNTNIYLCGPTKMMEDMATKLIKAGFNKQNIILENFEML</sequence>
<keyword evidence="5" id="KW-0001">2Fe-2S</keyword>
<evidence type="ECO:0000256" key="9">
    <source>
        <dbReference type="ARBA" id="ARBA00023002"/>
    </source>
</evidence>
<proteinExistence type="predicted"/>
<keyword evidence="12 13" id="KW-0472">Membrane</keyword>
<comment type="caution">
    <text evidence="15">The sequence shown here is derived from an EMBL/GenBank/DDBJ whole genome shotgun (WGS) entry which is preliminary data.</text>
</comment>
<accession>A0A0G0YMJ1</accession>
<feature type="transmembrane region" description="Helical" evidence="13">
    <location>
        <begin position="153"/>
        <end position="169"/>
    </location>
</feature>
<evidence type="ECO:0000256" key="12">
    <source>
        <dbReference type="ARBA" id="ARBA00023136"/>
    </source>
</evidence>
<dbReference type="Pfam" id="PF08022">
    <property type="entry name" value="FAD_binding_8"/>
    <property type="match status" value="1"/>
</dbReference>
<evidence type="ECO:0000313" key="16">
    <source>
        <dbReference type="Proteomes" id="UP000033847"/>
    </source>
</evidence>
<keyword evidence="10" id="KW-0408">Iron</keyword>
<dbReference type="InterPro" id="IPR013112">
    <property type="entry name" value="FAD-bd_8"/>
</dbReference>
<evidence type="ECO:0000256" key="3">
    <source>
        <dbReference type="ARBA" id="ARBA00022630"/>
    </source>
</evidence>
<feature type="transmembrane region" description="Helical" evidence="13">
    <location>
        <begin position="9"/>
        <end position="25"/>
    </location>
</feature>
<keyword evidence="7" id="KW-0274">FAD</keyword>
<evidence type="ECO:0000259" key="14">
    <source>
        <dbReference type="PROSITE" id="PS51384"/>
    </source>
</evidence>
<keyword evidence="3" id="KW-0285">Flavoprotein</keyword>
<feature type="transmembrane region" description="Helical" evidence="13">
    <location>
        <begin position="82"/>
        <end position="100"/>
    </location>
</feature>
<dbReference type="GO" id="GO:0016491">
    <property type="term" value="F:oxidoreductase activity"/>
    <property type="evidence" value="ECO:0007669"/>
    <property type="project" value="UniProtKB-KW"/>
</dbReference>
<evidence type="ECO:0000256" key="11">
    <source>
        <dbReference type="ARBA" id="ARBA00023014"/>
    </source>
</evidence>
<evidence type="ECO:0000256" key="8">
    <source>
        <dbReference type="ARBA" id="ARBA00022989"/>
    </source>
</evidence>
<dbReference type="GO" id="GO:0051537">
    <property type="term" value="F:2 iron, 2 sulfur cluster binding"/>
    <property type="evidence" value="ECO:0007669"/>
    <property type="project" value="UniProtKB-KW"/>
</dbReference>
<feature type="transmembrane region" description="Helical" evidence="13">
    <location>
        <begin position="120"/>
        <end position="141"/>
    </location>
</feature>
<evidence type="ECO:0000256" key="6">
    <source>
        <dbReference type="ARBA" id="ARBA00022723"/>
    </source>
</evidence>
<gene>
    <name evidence="15" type="ORF">UV00_C0011G0017</name>
</gene>
<protein>
    <submittedName>
        <fullName evidence="15">Ferric reductase domain protein transmembrane component domain-containing protein</fullName>
    </submittedName>
</protein>
<dbReference type="PRINTS" id="PR00409">
    <property type="entry name" value="PHDIOXRDTASE"/>
</dbReference>
<keyword evidence="11" id="KW-0411">Iron-sulfur</keyword>
<name>A0A0G0YMJ1_UNCKA</name>
<dbReference type="AlphaFoldDB" id="A0A0G0YMJ1"/>
<dbReference type="InterPro" id="IPR017927">
    <property type="entry name" value="FAD-bd_FR_type"/>
</dbReference>
<dbReference type="Pfam" id="PF00175">
    <property type="entry name" value="NAD_binding_1"/>
    <property type="match status" value="1"/>
</dbReference>
<feature type="transmembrane region" description="Helical" evidence="13">
    <location>
        <begin position="181"/>
        <end position="201"/>
    </location>
</feature>
<reference evidence="15 16" key="1">
    <citation type="journal article" date="2015" name="Nature">
        <title>rRNA introns, odd ribosomes, and small enigmatic genomes across a large radiation of phyla.</title>
        <authorList>
            <person name="Brown C.T."/>
            <person name="Hug L.A."/>
            <person name="Thomas B.C."/>
            <person name="Sharon I."/>
            <person name="Castelle C.J."/>
            <person name="Singh A."/>
            <person name="Wilkins M.J."/>
            <person name="Williams K.H."/>
            <person name="Banfield J.F."/>
        </authorList>
    </citation>
    <scope>NUCLEOTIDE SEQUENCE [LARGE SCALE GENOMIC DNA]</scope>
</reference>
<dbReference type="InterPro" id="IPR001433">
    <property type="entry name" value="OxRdtase_FAD/NAD-bd"/>
</dbReference>
<feature type="transmembrane region" description="Helical" evidence="13">
    <location>
        <begin position="37"/>
        <end position="58"/>
    </location>
</feature>
<evidence type="ECO:0000256" key="10">
    <source>
        <dbReference type="ARBA" id="ARBA00023004"/>
    </source>
</evidence>
<feature type="domain" description="FAD-binding FR-type" evidence="14">
    <location>
        <begin position="205"/>
        <end position="303"/>
    </location>
</feature>
<dbReference type="PANTHER" id="PTHR47354">
    <property type="entry name" value="NADH OXIDOREDUCTASE HCR"/>
    <property type="match status" value="1"/>
</dbReference>
<dbReference type="PROSITE" id="PS51384">
    <property type="entry name" value="FAD_FR"/>
    <property type="match status" value="1"/>
</dbReference>
<dbReference type="GO" id="GO:0046872">
    <property type="term" value="F:metal ion binding"/>
    <property type="evidence" value="ECO:0007669"/>
    <property type="project" value="UniProtKB-KW"/>
</dbReference>
<evidence type="ECO:0000313" key="15">
    <source>
        <dbReference type="EMBL" id="KKS37834.1"/>
    </source>
</evidence>
<keyword evidence="9" id="KW-0560">Oxidoreductase</keyword>
<evidence type="ECO:0000256" key="7">
    <source>
        <dbReference type="ARBA" id="ARBA00022827"/>
    </source>
</evidence>
<evidence type="ECO:0000256" key="1">
    <source>
        <dbReference type="ARBA" id="ARBA00001974"/>
    </source>
</evidence>
<evidence type="ECO:0000256" key="13">
    <source>
        <dbReference type="SAM" id="Phobius"/>
    </source>
</evidence>
<keyword evidence="8 13" id="KW-1133">Transmembrane helix</keyword>
<dbReference type="GO" id="GO:0050660">
    <property type="term" value="F:flavin adenine dinucleotide binding"/>
    <property type="evidence" value="ECO:0007669"/>
    <property type="project" value="TreeGrafter"/>
</dbReference>
<dbReference type="InterPro" id="IPR013130">
    <property type="entry name" value="Fe3_Rdtase_TM_dom"/>
</dbReference>
<dbReference type="InterPro" id="IPR050415">
    <property type="entry name" value="MRET"/>
</dbReference>
<keyword evidence="4 13" id="KW-0812">Transmembrane</keyword>
<keyword evidence="6" id="KW-0479">Metal-binding</keyword>
<evidence type="ECO:0000256" key="2">
    <source>
        <dbReference type="ARBA" id="ARBA00004141"/>
    </source>
</evidence>
<dbReference type="SUPFAM" id="SSF63380">
    <property type="entry name" value="Riboflavin synthase domain-like"/>
    <property type="match status" value="1"/>
</dbReference>
<evidence type="ECO:0000256" key="5">
    <source>
        <dbReference type="ARBA" id="ARBA00022714"/>
    </source>
</evidence>
<dbReference type="Proteomes" id="UP000033847">
    <property type="component" value="Unassembled WGS sequence"/>
</dbReference>
<organism evidence="15 16">
    <name type="scientific">candidate division WWE3 bacterium GW2011_GWF1_42_14</name>
    <dbReference type="NCBI Taxonomy" id="1619138"/>
    <lineage>
        <taxon>Bacteria</taxon>
        <taxon>Katanobacteria</taxon>
    </lineage>
</organism>
<dbReference type="InterPro" id="IPR017938">
    <property type="entry name" value="Riboflavin_synthase-like_b-brl"/>
</dbReference>
<dbReference type="Gene3D" id="3.40.50.80">
    <property type="entry name" value="Nucleotide-binding domain of ferredoxin-NADP reductase (FNR) module"/>
    <property type="match status" value="1"/>
</dbReference>